<accession>A0ABS4GPM1</accession>
<protein>
    <submittedName>
        <fullName evidence="2">Ribosomal protein S18 acetylase RimI-like enzyme</fullName>
    </submittedName>
</protein>
<feature type="domain" description="N-acetyltransferase" evidence="1">
    <location>
        <begin position="10"/>
        <end position="191"/>
    </location>
</feature>
<sequence>MITFERLIGKEIEPYVEQFAWFRLNDFKEFPYLYDGNLEHERENFQKYMDEEQSLLIVAKDGEKVIAVSTGIPFDSPFMGKESADLFLQNGLNPKDFYYFAETIILPEYRGQAIGRDLYKMKEDFAREMGYKEVCFIAVEREEDHPLRPDTYKSPKNFWGHLGYEKLDISVSFEYPTIQASGKTEMASNLMFFWKKKI</sequence>
<name>A0ABS4GPM1_9BACL</name>
<dbReference type="CDD" id="cd04301">
    <property type="entry name" value="NAT_SF"/>
    <property type="match status" value="1"/>
</dbReference>
<keyword evidence="3" id="KW-1185">Reference proteome</keyword>
<dbReference type="Proteomes" id="UP001519343">
    <property type="component" value="Unassembled WGS sequence"/>
</dbReference>
<reference evidence="2 3" key="1">
    <citation type="submission" date="2021-03" db="EMBL/GenBank/DDBJ databases">
        <title>Genomic Encyclopedia of Type Strains, Phase IV (KMG-IV): sequencing the most valuable type-strain genomes for metagenomic binning, comparative biology and taxonomic classification.</title>
        <authorList>
            <person name="Goeker M."/>
        </authorList>
    </citation>
    <scope>NUCLEOTIDE SEQUENCE [LARGE SCALE GENOMIC DNA]</scope>
    <source>
        <strain evidence="2 3">DSM 24738</strain>
    </source>
</reference>
<evidence type="ECO:0000313" key="3">
    <source>
        <dbReference type="Proteomes" id="UP001519343"/>
    </source>
</evidence>
<dbReference type="Gene3D" id="3.40.630.30">
    <property type="match status" value="1"/>
</dbReference>
<dbReference type="EMBL" id="JAGGKT010000005">
    <property type="protein sequence ID" value="MBP1932225.1"/>
    <property type="molecule type" value="Genomic_DNA"/>
</dbReference>
<dbReference type="RefSeq" id="WP_209810279.1">
    <property type="nucleotide sequence ID" value="NZ_JAGGKT010000005.1"/>
</dbReference>
<dbReference type="PROSITE" id="PS51186">
    <property type="entry name" value="GNAT"/>
    <property type="match status" value="1"/>
</dbReference>
<comment type="caution">
    <text evidence="2">The sequence shown here is derived from an EMBL/GenBank/DDBJ whole genome shotgun (WGS) entry which is preliminary data.</text>
</comment>
<organism evidence="2 3">
    <name type="scientific">Ammoniphilus resinae</name>
    <dbReference type="NCBI Taxonomy" id="861532"/>
    <lineage>
        <taxon>Bacteria</taxon>
        <taxon>Bacillati</taxon>
        <taxon>Bacillota</taxon>
        <taxon>Bacilli</taxon>
        <taxon>Bacillales</taxon>
        <taxon>Paenibacillaceae</taxon>
        <taxon>Aneurinibacillus group</taxon>
        <taxon>Ammoniphilus</taxon>
    </lineage>
</organism>
<evidence type="ECO:0000313" key="2">
    <source>
        <dbReference type="EMBL" id="MBP1932225.1"/>
    </source>
</evidence>
<dbReference type="InterPro" id="IPR016181">
    <property type="entry name" value="Acyl_CoA_acyltransferase"/>
</dbReference>
<dbReference type="Pfam" id="PF00583">
    <property type="entry name" value="Acetyltransf_1"/>
    <property type="match status" value="1"/>
</dbReference>
<evidence type="ECO:0000259" key="1">
    <source>
        <dbReference type="PROSITE" id="PS51186"/>
    </source>
</evidence>
<gene>
    <name evidence="2" type="ORF">J2Z37_002226</name>
</gene>
<dbReference type="InterPro" id="IPR000182">
    <property type="entry name" value="GNAT_dom"/>
</dbReference>
<proteinExistence type="predicted"/>
<dbReference type="SUPFAM" id="SSF55729">
    <property type="entry name" value="Acyl-CoA N-acyltransferases (Nat)"/>
    <property type="match status" value="1"/>
</dbReference>